<proteinExistence type="predicted"/>
<feature type="region of interest" description="Disordered" evidence="1">
    <location>
        <begin position="1"/>
        <end position="55"/>
    </location>
</feature>
<dbReference type="AlphaFoldDB" id="A0A917EUT1"/>
<evidence type="ECO:0000313" key="2">
    <source>
        <dbReference type="EMBL" id="GGF08757.1"/>
    </source>
</evidence>
<feature type="compositionally biased region" description="Basic and acidic residues" evidence="1">
    <location>
        <begin position="21"/>
        <end position="55"/>
    </location>
</feature>
<protein>
    <submittedName>
        <fullName evidence="2">Sulfurtransferase</fullName>
    </submittedName>
</protein>
<reference evidence="2" key="1">
    <citation type="journal article" date="2014" name="Int. J. Syst. Evol. Microbiol.">
        <title>Complete genome sequence of Corynebacterium casei LMG S-19264T (=DSM 44701T), isolated from a smear-ripened cheese.</title>
        <authorList>
            <consortium name="US DOE Joint Genome Institute (JGI-PGF)"/>
            <person name="Walter F."/>
            <person name="Albersmeier A."/>
            <person name="Kalinowski J."/>
            <person name="Ruckert C."/>
        </authorList>
    </citation>
    <scope>NUCLEOTIDE SEQUENCE</scope>
    <source>
        <strain evidence="2">CGMCC 1.12153</strain>
    </source>
</reference>
<organism evidence="2 3">
    <name type="scientific">Halobacillus andaensis</name>
    <dbReference type="NCBI Taxonomy" id="1176239"/>
    <lineage>
        <taxon>Bacteria</taxon>
        <taxon>Bacillati</taxon>
        <taxon>Bacillota</taxon>
        <taxon>Bacilli</taxon>
        <taxon>Bacillales</taxon>
        <taxon>Bacillaceae</taxon>
        <taxon>Halobacillus</taxon>
    </lineage>
</organism>
<name>A0A917EUT1_HALAA</name>
<gene>
    <name evidence="2" type="ORF">GCM10010954_04050</name>
</gene>
<dbReference type="Pfam" id="PF13025">
    <property type="entry name" value="DUF3886"/>
    <property type="match status" value="1"/>
</dbReference>
<dbReference type="EMBL" id="BMEL01000001">
    <property type="protein sequence ID" value="GGF08757.1"/>
    <property type="molecule type" value="Genomic_DNA"/>
</dbReference>
<reference evidence="2" key="2">
    <citation type="submission" date="2020-09" db="EMBL/GenBank/DDBJ databases">
        <authorList>
            <person name="Sun Q."/>
            <person name="Zhou Y."/>
        </authorList>
    </citation>
    <scope>NUCLEOTIDE SEQUENCE</scope>
    <source>
        <strain evidence="2">CGMCC 1.12153</strain>
    </source>
</reference>
<evidence type="ECO:0000256" key="1">
    <source>
        <dbReference type="SAM" id="MobiDB-lite"/>
    </source>
</evidence>
<keyword evidence="3" id="KW-1185">Reference proteome</keyword>
<evidence type="ECO:0000313" key="3">
    <source>
        <dbReference type="Proteomes" id="UP000660110"/>
    </source>
</evidence>
<sequence>MKNKNKGSLSEQLNGDLLKQLQDKKSTLKQQEKEREEKERQKKVKEREEREANKSFEELLNESELDWKKFKR</sequence>
<dbReference type="InterPro" id="IPR024980">
    <property type="entry name" value="DUF3886"/>
</dbReference>
<comment type="caution">
    <text evidence="2">The sequence shown here is derived from an EMBL/GenBank/DDBJ whole genome shotgun (WGS) entry which is preliminary data.</text>
</comment>
<dbReference type="RefSeq" id="WP_188375790.1">
    <property type="nucleotide sequence ID" value="NZ_BMEL01000001.1"/>
</dbReference>
<accession>A0A917EUT1</accession>
<feature type="compositionally biased region" description="Polar residues" evidence="1">
    <location>
        <begin position="1"/>
        <end position="13"/>
    </location>
</feature>
<dbReference type="Proteomes" id="UP000660110">
    <property type="component" value="Unassembled WGS sequence"/>
</dbReference>